<protein>
    <submittedName>
        <fullName evidence="6">DNA-binding protein</fullName>
    </submittedName>
</protein>
<evidence type="ECO:0000313" key="6">
    <source>
        <dbReference type="EMBL" id="ORM94931.1"/>
    </source>
</evidence>
<keyword evidence="7" id="KW-1185">Reference proteome</keyword>
<dbReference type="GO" id="GO:0003677">
    <property type="term" value="F:DNA binding"/>
    <property type="evidence" value="ECO:0007669"/>
    <property type="project" value="UniProtKB-UniRule"/>
</dbReference>
<keyword evidence="1" id="KW-0229">DNA integration</keyword>
<dbReference type="Pfam" id="PF12834">
    <property type="entry name" value="Phage_int_SAM_2"/>
    <property type="match status" value="1"/>
</dbReference>
<dbReference type="GO" id="GO:0015074">
    <property type="term" value="P:DNA integration"/>
    <property type="evidence" value="ECO:0007669"/>
    <property type="project" value="UniProtKB-KW"/>
</dbReference>
<gene>
    <name evidence="6" type="ORF">HA50_16895</name>
</gene>
<evidence type="ECO:0000256" key="4">
    <source>
        <dbReference type="SAM" id="MobiDB-lite"/>
    </source>
</evidence>
<name>A0A1X1EY76_PANCY</name>
<evidence type="ECO:0000259" key="5">
    <source>
        <dbReference type="PROSITE" id="PS51900"/>
    </source>
</evidence>
<dbReference type="SUPFAM" id="SSF56349">
    <property type="entry name" value="DNA breaking-rejoining enzymes"/>
    <property type="match status" value="1"/>
</dbReference>
<dbReference type="Gene3D" id="1.10.150.130">
    <property type="match status" value="1"/>
</dbReference>
<keyword evidence="2 3" id="KW-0238">DNA-binding</keyword>
<evidence type="ECO:0000313" key="7">
    <source>
        <dbReference type="Proteomes" id="UP000193749"/>
    </source>
</evidence>
<dbReference type="OrthoDB" id="6441149at2"/>
<evidence type="ECO:0000256" key="3">
    <source>
        <dbReference type="PROSITE-ProRule" id="PRU01248"/>
    </source>
</evidence>
<comment type="caution">
    <text evidence="6">The sequence shown here is derived from an EMBL/GenBank/DDBJ whole genome shotgun (WGS) entry which is preliminary data.</text>
</comment>
<dbReference type="Proteomes" id="UP000193749">
    <property type="component" value="Unassembled WGS sequence"/>
</dbReference>
<proteinExistence type="predicted"/>
<dbReference type="InterPro" id="IPR011010">
    <property type="entry name" value="DNA_brk_join_enz"/>
</dbReference>
<sequence>MSRREKLLKQELVAEIRKSGGSFKKQDDYSRIMHRFAERLAALNIQISSVSQLKVRHIEMYMNSRSSDEVSRRTRQNEMSAIRVMLRNAGKHKMADPTHDRLNNKSLGISDTSRRGTKKSIPEERYLQIMDSIEKKNEGVAVAVCLSRYIGLRNEEVIQSAKSLKTWQAALMRGDKTLKVIFGTKGGRARMTTIVDREKVLGAVSRAIKYAVNNNGKIIDKPDLKSAMDFYRNTLRTEMTGGNETPHSLRYSFAEDAFRYHLAQGYSKEESLALTSMDLGHGDGRGTYIRNVYCQSLMD</sequence>
<feature type="compositionally biased region" description="Basic and acidic residues" evidence="4">
    <location>
        <begin position="93"/>
        <end position="103"/>
    </location>
</feature>
<dbReference type="Pfam" id="PF12835">
    <property type="entry name" value="Integrase_1"/>
    <property type="match status" value="1"/>
</dbReference>
<feature type="domain" description="Core-binding (CB)" evidence="5">
    <location>
        <begin position="7"/>
        <end position="90"/>
    </location>
</feature>
<dbReference type="AlphaFoldDB" id="A0A1X1EY76"/>
<feature type="region of interest" description="Disordered" evidence="4">
    <location>
        <begin position="92"/>
        <end position="119"/>
    </location>
</feature>
<organism evidence="6 7">
    <name type="scientific">Pantoea cypripedii</name>
    <name type="common">Pectobacterium cypripedii</name>
    <name type="synonym">Erwinia cypripedii</name>
    <dbReference type="NCBI Taxonomy" id="55209"/>
    <lineage>
        <taxon>Bacteria</taxon>
        <taxon>Pseudomonadati</taxon>
        <taxon>Pseudomonadota</taxon>
        <taxon>Gammaproteobacteria</taxon>
        <taxon>Enterobacterales</taxon>
        <taxon>Erwiniaceae</taxon>
        <taxon>Pantoea</taxon>
    </lineage>
</organism>
<dbReference type="InterPro" id="IPR044068">
    <property type="entry name" value="CB"/>
</dbReference>
<dbReference type="InterPro" id="IPR024456">
    <property type="entry name" value="Integrase_catalytic_putative"/>
</dbReference>
<dbReference type="PROSITE" id="PS51900">
    <property type="entry name" value="CB"/>
    <property type="match status" value="1"/>
</dbReference>
<dbReference type="InterPro" id="IPR010998">
    <property type="entry name" value="Integrase_recombinase_N"/>
</dbReference>
<reference evidence="6 7" key="1">
    <citation type="journal article" date="2017" name="Antonie Van Leeuwenhoek">
        <title>Phylogenomic resolution of the bacterial genus Pantoea and its relationship with Erwinia and Tatumella.</title>
        <authorList>
            <person name="Palmer M."/>
            <person name="Steenkamp E.T."/>
            <person name="Coetzee M.P."/>
            <person name="Chan W.Y."/>
            <person name="van Zyl E."/>
            <person name="De Maayer P."/>
            <person name="Coutinho T.A."/>
            <person name="Blom J."/>
            <person name="Smits T.H."/>
            <person name="Duffy B."/>
            <person name="Venter S.N."/>
        </authorList>
    </citation>
    <scope>NUCLEOTIDE SEQUENCE [LARGE SCALE GENOMIC DNA]</scope>
    <source>
        <strain evidence="6 7">LMG 2657</strain>
    </source>
</reference>
<evidence type="ECO:0000256" key="2">
    <source>
        <dbReference type="ARBA" id="ARBA00023125"/>
    </source>
</evidence>
<dbReference type="RefSeq" id="WP_084876753.1">
    <property type="nucleotide sequence ID" value="NZ_JAGGMY010000001.1"/>
</dbReference>
<dbReference type="InterPro" id="IPR024457">
    <property type="entry name" value="Putative_integrase_N"/>
</dbReference>
<dbReference type="EMBL" id="MLJI01000001">
    <property type="protein sequence ID" value="ORM94931.1"/>
    <property type="molecule type" value="Genomic_DNA"/>
</dbReference>
<evidence type="ECO:0000256" key="1">
    <source>
        <dbReference type="ARBA" id="ARBA00022908"/>
    </source>
</evidence>
<accession>A0A1X1EY76</accession>